<dbReference type="RefSeq" id="XP_040724044.1">
    <property type="nucleotide sequence ID" value="XM_040867913.1"/>
</dbReference>
<evidence type="ECO:0000256" key="2">
    <source>
        <dbReference type="ARBA" id="ARBA00004629"/>
    </source>
</evidence>
<keyword evidence="6" id="KW-0498">Mitosis</keyword>
<dbReference type="Pfam" id="PF18595">
    <property type="entry name" value="Nuf2_DHR10-like"/>
    <property type="match status" value="1"/>
</dbReference>
<dbReference type="InterPro" id="IPR038275">
    <property type="entry name" value="Nuf2_N_sf"/>
</dbReference>
<reference evidence="15 16" key="1">
    <citation type="submission" date="2016-07" db="EMBL/GenBank/DDBJ databases">
        <title>Pervasive Adenine N6-methylation of Active Genes in Fungi.</title>
        <authorList>
            <consortium name="DOE Joint Genome Institute"/>
            <person name="Mondo S.J."/>
            <person name="Dannebaum R.O."/>
            <person name="Kuo R.C."/>
            <person name="Labutti K."/>
            <person name="Haridas S."/>
            <person name="Kuo A."/>
            <person name="Salamov A."/>
            <person name="Ahrendt S.R."/>
            <person name="Lipzen A."/>
            <person name="Sullivan W."/>
            <person name="Andreopoulos W.B."/>
            <person name="Clum A."/>
            <person name="Lindquist E."/>
            <person name="Daum C."/>
            <person name="Ramamoorthy G.K."/>
            <person name="Gryganskyi A."/>
            <person name="Culley D."/>
            <person name="Magnuson J.K."/>
            <person name="James T.Y."/>
            <person name="O'Malley M.A."/>
            <person name="Stajich J.E."/>
            <person name="Spatafora J.W."/>
            <person name="Visel A."/>
            <person name="Grigoriev I.V."/>
        </authorList>
    </citation>
    <scope>NUCLEOTIDE SEQUENCE [LARGE SCALE GENOMIC DNA]</scope>
    <source>
        <strain evidence="15 16">12-1054</strain>
    </source>
</reference>
<dbReference type="PANTHER" id="PTHR21650">
    <property type="entry name" value="MEMBRALIN/KINETOCHORE PROTEIN NUF2"/>
    <property type="match status" value="1"/>
</dbReference>
<protein>
    <submittedName>
        <fullName evidence="15">Nuf2 family-domain-containing protein</fullName>
    </submittedName>
</protein>
<evidence type="ECO:0000256" key="8">
    <source>
        <dbReference type="ARBA" id="ARBA00023054"/>
    </source>
</evidence>
<sequence length="448" mass="51877">MSYAQPVVYHYPTLPPDEITACLRELHIAVTADDLVRPTASKMQLIYSMFADIMMGVTSDFIYSCKTACEQCSDHPDLFADPAHLMIFYNYLRILMKEVGYHQFALQDLIKPEPKRVLQNLSAIINFAKFREERLGVYEQYTAKASELWEDHEQILADNKELIDSVEEVRANRVREEPHVAKAKQVNEGLTAELYDLKRVEGQTMAEYDRVKGEKAELTERLHQRQVLRQNAERDTAKVKLKIVHSPEQLKQGLLDMSASLKDERQRIEERGLHSRCIGAKADKLGLIERDLDTCIKLYEECVVELHRVEMARKKRSHVEETLDGKRLDVRDLSVRETQLHRQVAINEDKMARLTKWVDAKLEANRARMARNEEEHRELQDDRVQMDNEADKKHAIIEATQSKIDALREELNAEVDDVNMEFAKLSDHVSLYMGMIAQTMQQCAIVSE</sequence>
<keyword evidence="11" id="KW-0137">Centromere</keyword>
<keyword evidence="5" id="KW-0132">Cell division</keyword>
<dbReference type="EMBL" id="MCFI01000014">
    <property type="protein sequence ID" value="ORY79910.1"/>
    <property type="molecule type" value="Genomic_DNA"/>
</dbReference>
<dbReference type="GO" id="GO:0051301">
    <property type="term" value="P:cell division"/>
    <property type="evidence" value="ECO:0007669"/>
    <property type="project" value="UniProtKB-KW"/>
</dbReference>
<dbReference type="PANTHER" id="PTHR21650:SF2">
    <property type="entry name" value="KINETOCHORE PROTEIN NUF2"/>
    <property type="match status" value="1"/>
</dbReference>
<proteinExistence type="inferred from homology"/>
<evidence type="ECO:0000256" key="12">
    <source>
        <dbReference type="SAM" id="Coils"/>
    </source>
</evidence>
<gene>
    <name evidence="15" type="ORF">BCR37DRAFT_349257</name>
</gene>
<evidence type="ECO:0000256" key="11">
    <source>
        <dbReference type="ARBA" id="ARBA00023328"/>
    </source>
</evidence>
<keyword evidence="4" id="KW-0158">Chromosome</keyword>
<evidence type="ECO:0000256" key="6">
    <source>
        <dbReference type="ARBA" id="ARBA00022776"/>
    </source>
</evidence>
<keyword evidence="16" id="KW-1185">Reference proteome</keyword>
<dbReference type="GO" id="GO:0031262">
    <property type="term" value="C:Ndc80 complex"/>
    <property type="evidence" value="ECO:0007669"/>
    <property type="project" value="InterPro"/>
</dbReference>
<feature type="domain" description="Nuf2 DHR10-like" evidence="14">
    <location>
        <begin position="258"/>
        <end position="371"/>
    </location>
</feature>
<dbReference type="OrthoDB" id="8194677at2759"/>
<evidence type="ECO:0000259" key="14">
    <source>
        <dbReference type="Pfam" id="PF18595"/>
    </source>
</evidence>
<dbReference type="Gene3D" id="1.10.418.60">
    <property type="entry name" value="Ncd80 complex, Nuf2 subunit"/>
    <property type="match status" value="1"/>
</dbReference>
<feature type="coiled-coil region" evidence="12">
    <location>
        <begin position="362"/>
        <end position="428"/>
    </location>
</feature>
<evidence type="ECO:0000313" key="15">
    <source>
        <dbReference type="EMBL" id="ORY79910.1"/>
    </source>
</evidence>
<dbReference type="GO" id="GO:0045132">
    <property type="term" value="P:meiotic chromosome segregation"/>
    <property type="evidence" value="ECO:0007669"/>
    <property type="project" value="TreeGrafter"/>
</dbReference>
<evidence type="ECO:0000256" key="7">
    <source>
        <dbReference type="ARBA" id="ARBA00022838"/>
    </source>
</evidence>
<dbReference type="GO" id="GO:0051383">
    <property type="term" value="P:kinetochore organization"/>
    <property type="evidence" value="ECO:0007669"/>
    <property type="project" value="TreeGrafter"/>
</dbReference>
<feature type="domain" description="Kinetochore protein Nuf2 N-terminal" evidence="13">
    <location>
        <begin position="9"/>
        <end position="144"/>
    </location>
</feature>
<dbReference type="GO" id="GO:0051315">
    <property type="term" value="P:attachment of mitotic spindle microtubules to kinetochore"/>
    <property type="evidence" value="ECO:0007669"/>
    <property type="project" value="TreeGrafter"/>
</dbReference>
<evidence type="ECO:0000256" key="5">
    <source>
        <dbReference type="ARBA" id="ARBA00022618"/>
    </source>
</evidence>
<name>A0A1Y2F7K6_PROLT</name>
<comment type="caution">
    <text evidence="15">The sequence shown here is derived from an EMBL/GenBank/DDBJ whole genome shotgun (WGS) entry which is preliminary data.</text>
</comment>
<feature type="coiled-coil region" evidence="12">
    <location>
        <begin position="215"/>
        <end position="271"/>
    </location>
</feature>
<dbReference type="GO" id="GO:0044877">
    <property type="term" value="F:protein-containing complex binding"/>
    <property type="evidence" value="ECO:0007669"/>
    <property type="project" value="TreeGrafter"/>
</dbReference>
<dbReference type="Pfam" id="PF03800">
    <property type="entry name" value="Nuf2"/>
    <property type="match status" value="1"/>
</dbReference>
<dbReference type="OMA" id="YLKMEAH"/>
<dbReference type="InterPro" id="IPR041112">
    <property type="entry name" value="Nuf2_DHR10-like"/>
</dbReference>
<evidence type="ECO:0000256" key="1">
    <source>
        <dbReference type="ARBA" id="ARBA00004123"/>
    </source>
</evidence>
<evidence type="ECO:0000256" key="3">
    <source>
        <dbReference type="ARBA" id="ARBA00005498"/>
    </source>
</evidence>
<dbReference type="GeneID" id="63784512"/>
<evidence type="ECO:0000259" key="13">
    <source>
        <dbReference type="Pfam" id="PF03800"/>
    </source>
</evidence>
<keyword evidence="8 12" id="KW-0175">Coiled coil</keyword>
<evidence type="ECO:0000256" key="4">
    <source>
        <dbReference type="ARBA" id="ARBA00022454"/>
    </source>
</evidence>
<dbReference type="GO" id="GO:0007052">
    <property type="term" value="P:mitotic spindle organization"/>
    <property type="evidence" value="ECO:0007669"/>
    <property type="project" value="TreeGrafter"/>
</dbReference>
<accession>A0A1Y2F7K6</accession>
<dbReference type="STRING" id="56484.A0A1Y2F7K6"/>
<keyword evidence="10" id="KW-0131">Cell cycle</keyword>
<evidence type="ECO:0000256" key="10">
    <source>
        <dbReference type="ARBA" id="ARBA00023306"/>
    </source>
</evidence>
<evidence type="ECO:0000256" key="9">
    <source>
        <dbReference type="ARBA" id="ARBA00023242"/>
    </source>
</evidence>
<keyword evidence="7" id="KW-0995">Kinetochore</keyword>
<comment type="similarity">
    <text evidence="3">Belongs to the NUF2 family.</text>
</comment>
<dbReference type="AlphaFoldDB" id="A0A1Y2F7K6"/>
<dbReference type="Proteomes" id="UP000193685">
    <property type="component" value="Unassembled WGS sequence"/>
</dbReference>
<keyword evidence="9" id="KW-0539">Nucleus</keyword>
<evidence type="ECO:0000313" key="16">
    <source>
        <dbReference type="Proteomes" id="UP000193685"/>
    </source>
</evidence>
<organism evidence="15 16">
    <name type="scientific">Protomyces lactucae-debilis</name>
    <dbReference type="NCBI Taxonomy" id="2754530"/>
    <lineage>
        <taxon>Eukaryota</taxon>
        <taxon>Fungi</taxon>
        <taxon>Dikarya</taxon>
        <taxon>Ascomycota</taxon>
        <taxon>Taphrinomycotina</taxon>
        <taxon>Taphrinomycetes</taxon>
        <taxon>Taphrinales</taxon>
        <taxon>Protomycetaceae</taxon>
        <taxon>Protomyces</taxon>
    </lineage>
</organism>
<dbReference type="GO" id="GO:0005634">
    <property type="term" value="C:nucleus"/>
    <property type="evidence" value="ECO:0007669"/>
    <property type="project" value="UniProtKB-SubCell"/>
</dbReference>
<comment type="subcellular location">
    <subcellularLocation>
        <location evidence="2">Chromosome</location>
        <location evidence="2">Centromere</location>
        <location evidence="2">Kinetochore</location>
    </subcellularLocation>
    <subcellularLocation>
        <location evidence="1">Nucleus</location>
    </subcellularLocation>
</comment>
<dbReference type="InterPro" id="IPR005549">
    <property type="entry name" value="Kinetochore_Nuf2_N"/>
</dbReference>